<dbReference type="Proteomes" id="UP001235269">
    <property type="component" value="Unassembled WGS sequence"/>
</dbReference>
<organism evidence="1 2">
    <name type="scientific">Rhizobium paknamense</name>
    <dbReference type="NCBI Taxonomy" id="1206817"/>
    <lineage>
        <taxon>Bacteria</taxon>
        <taxon>Pseudomonadati</taxon>
        <taxon>Pseudomonadota</taxon>
        <taxon>Alphaproteobacteria</taxon>
        <taxon>Hyphomicrobiales</taxon>
        <taxon>Rhizobiaceae</taxon>
        <taxon>Rhizobium/Agrobacterium group</taxon>
        <taxon>Rhizobium</taxon>
    </lineage>
</organism>
<sequence length="120" mass="13175">MPSIQVELSHEELASLKDVASSCGQTLQEFVASAVKAAVLHTDPERQVPISLIRSKGYPRAMGPFEIIEAPAGTVLGRPRDLTKTVLEQLQKDGVLRINIRLREDGAVREPDFMVKELLG</sequence>
<evidence type="ECO:0000313" key="2">
    <source>
        <dbReference type="Proteomes" id="UP001235269"/>
    </source>
</evidence>
<name>A0ABU0IJ37_9HYPH</name>
<reference evidence="1 2" key="1">
    <citation type="submission" date="2023-07" db="EMBL/GenBank/DDBJ databases">
        <title>Genomic Encyclopedia of Type Strains, Phase IV (KMG-IV): sequencing the most valuable type-strain genomes for metagenomic binning, comparative biology and taxonomic classification.</title>
        <authorList>
            <person name="Goeker M."/>
        </authorList>
    </citation>
    <scope>NUCLEOTIDE SEQUENCE [LARGE SCALE GENOMIC DNA]</scope>
    <source>
        <strain evidence="1 2">DSM 100301</strain>
    </source>
</reference>
<dbReference type="EMBL" id="JAUSWH010000028">
    <property type="protein sequence ID" value="MDQ0458269.1"/>
    <property type="molecule type" value="Genomic_DNA"/>
</dbReference>
<accession>A0ABU0IJ37</accession>
<protein>
    <submittedName>
        <fullName evidence="1">DNA binding CopG/RHH family protein</fullName>
    </submittedName>
</protein>
<dbReference type="RefSeq" id="WP_307160365.1">
    <property type="nucleotide sequence ID" value="NZ_JAUSWH010000028.1"/>
</dbReference>
<keyword evidence="2" id="KW-1185">Reference proteome</keyword>
<evidence type="ECO:0000313" key="1">
    <source>
        <dbReference type="EMBL" id="MDQ0458269.1"/>
    </source>
</evidence>
<gene>
    <name evidence="1" type="ORF">QO005_004629</name>
</gene>
<proteinExistence type="predicted"/>
<comment type="caution">
    <text evidence="1">The sequence shown here is derived from an EMBL/GenBank/DDBJ whole genome shotgun (WGS) entry which is preliminary data.</text>
</comment>